<name>A0A2Z5FS79_9BACT</name>
<keyword evidence="3" id="KW-1185">Reference proteome</keyword>
<dbReference type="EMBL" id="CP030840">
    <property type="protein sequence ID" value="AXC09638.1"/>
    <property type="molecule type" value="Genomic_DNA"/>
</dbReference>
<evidence type="ECO:0000313" key="3">
    <source>
        <dbReference type="Proteomes" id="UP000253606"/>
    </source>
</evidence>
<gene>
    <name evidence="2" type="ORF">ACPOL_0253</name>
</gene>
<dbReference type="Proteomes" id="UP000253606">
    <property type="component" value="Chromosome"/>
</dbReference>
<proteinExistence type="predicted"/>
<dbReference type="KEGG" id="abas:ACPOL_0253"/>
<evidence type="ECO:0000313" key="2">
    <source>
        <dbReference type="EMBL" id="AXC09638.1"/>
    </source>
</evidence>
<feature type="compositionally biased region" description="Polar residues" evidence="1">
    <location>
        <begin position="9"/>
        <end position="18"/>
    </location>
</feature>
<sequence>MKNREFSAKLSSTEQINATGMLPERSRKCYQKAPEKMPEMHPKAALLLHLLLLYICPKTSGFIQRPGMNSAVH</sequence>
<reference evidence="2 3" key="1">
    <citation type="journal article" date="2018" name="Front. Microbiol.">
        <title>Hydrolytic Capabilities as a Key to Environmental Success: Chitinolytic and Cellulolytic Acidobacteria From Acidic Sub-arctic Soils and Boreal Peatlands.</title>
        <authorList>
            <person name="Belova S.E."/>
            <person name="Ravin N.V."/>
            <person name="Pankratov T.A."/>
            <person name="Rakitin A.L."/>
            <person name="Ivanova A.A."/>
            <person name="Beletsky A.V."/>
            <person name="Mardanov A.V."/>
            <person name="Sinninghe Damste J.S."/>
            <person name="Dedysh S.N."/>
        </authorList>
    </citation>
    <scope>NUCLEOTIDE SEQUENCE [LARGE SCALE GENOMIC DNA]</scope>
    <source>
        <strain evidence="2 3">SBC82</strain>
    </source>
</reference>
<protein>
    <submittedName>
        <fullName evidence="2">Uncharacterized protein</fullName>
    </submittedName>
</protein>
<feature type="region of interest" description="Disordered" evidence="1">
    <location>
        <begin position="1"/>
        <end position="25"/>
    </location>
</feature>
<organism evidence="2 3">
    <name type="scientific">Acidisarcina polymorpha</name>
    <dbReference type="NCBI Taxonomy" id="2211140"/>
    <lineage>
        <taxon>Bacteria</taxon>
        <taxon>Pseudomonadati</taxon>
        <taxon>Acidobacteriota</taxon>
        <taxon>Terriglobia</taxon>
        <taxon>Terriglobales</taxon>
        <taxon>Acidobacteriaceae</taxon>
        <taxon>Acidisarcina</taxon>
    </lineage>
</organism>
<dbReference type="AlphaFoldDB" id="A0A2Z5FS79"/>
<accession>A0A2Z5FS79</accession>
<evidence type="ECO:0000256" key="1">
    <source>
        <dbReference type="SAM" id="MobiDB-lite"/>
    </source>
</evidence>